<evidence type="ECO:0000313" key="2">
    <source>
        <dbReference type="Proteomes" id="UP001196413"/>
    </source>
</evidence>
<proteinExistence type="predicted"/>
<protein>
    <submittedName>
        <fullName evidence="1">Uncharacterized protein</fullName>
    </submittedName>
</protein>
<reference evidence="1" key="1">
    <citation type="submission" date="2021-06" db="EMBL/GenBank/DDBJ databases">
        <title>Parelaphostrongylus tenuis whole genome reference sequence.</title>
        <authorList>
            <person name="Garwood T.J."/>
            <person name="Larsen P.A."/>
            <person name="Fountain-Jones N.M."/>
            <person name="Garbe J.R."/>
            <person name="Macchietto M.G."/>
            <person name="Kania S.A."/>
            <person name="Gerhold R.W."/>
            <person name="Richards J.E."/>
            <person name="Wolf T.M."/>
        </authorList>
    </citation>
    <scope>NUCLEOTIDE SEQUENCE</scope>
    <source>
        <strain evidence="1">MNPRO001-30</strain>
        <tissue evidence="1">Meninges</tissue>
    </source>
</reference>
<organism evidence="1 2">
    <name type="scientific">Parelaphostrongylus tenuis</name>
    <name type="common">Meningeal worm</name>
    <dbReference type="NCBI Taxonomy" id="148309"/>
    <lineage>
        <taxon>Eukaryota</taxon>
        <taxon>Metazoa</taxon>
        <taxon>Ecdysozoa</taxon>
        <taxon>Nematoda</taxon>
        <taxon>Chromadorea</taxon>
        <taxon>Rhabditida</taxon>
        <taxon>Rhabditina</taxon>
        <taxon>Rhabditomorpha</taxon>
        <taxon>Strongyloidea</taxon>
        <taxon>Metastrongylidae</taxon>
        <taxon>Parelaphostrongylus</taxon>
    </lineage>
</organism>
<accession>A0AAD5N081</accession>
<keyword evidence="2" id="KW-1185">Reference proteome</keyword>
<dbReference type="AlphaFoldDB" id="A0AAD5N081"/>
<dbReference type="EMBL" id="JAHQIW010002099">
    <property type="protein sequence ID" value="KAJ1354494.1"/>
    <property type="molecule type" value="Genomic_DNA"/>
</dbReference>
<comment type="caution">
    <text evidence="1">The sequence shown here is derived from an EMBL/GenBank/DDBJ whole genome shotgun (WGS) entry which is preliminary data.</text>
</comment>
<evidence type="ECO:0000313" key="1">
    <source>
        <dbReference type="EMBL" id="KAJ1354494.1"/>
    </source>
</evidence>
<dbReference type="Proteomes" id="UP001196413">
    <property type="component" value="Unassembled WGS sequence"/>
</dbReference>
<sequence>MPHNRITCATCCPVDCQVTRASTTNSSDFPYRVQKLFMKKSDHRVGDLPTSRVTTFVHRLLERNTCPRVERHLWPRSLT</sequence>
<gene>
    <name evidence="1" type="ORF">KIN20_011463</name>
</gene>
<name>A0AAD5N081_PARTN</name>